<proteinExistence type="predicted"/>
<evidence type="ECO:0000313" key="1">
    <source>
        <dbReference type="EMBL" id="PDT44357.1"/>
    </source>
</evidence>
<dbReference type="Proteomes" id="UP000220353">
    <property type="component" value="Unassembled WGS sequence"/>
</dbReference>
<protein>
    <submittedName>
        <fullName evidence="1">Uncharacterized protein</fullName>
    </submittedName>
</protein>
<gene>
    <name evidence="1" type="ORF">CO661_29655</name>
</gene>
<dbReference type="AlphaFoldDB" id="A0A2A6LPX7"/>
<dbReference type="EMBL" id="NWTC01000034">
    <property type="protein sequence ID" value="PDT44357.1"/>
    <property type="molecule type" value="Genomic_DNA"/>
</dbReference>
<evidence type="ECO:0000313" key="2">
    <source>
        <dbReference type="Proteomes" id="UP000220353"/>
    </source>
</evidence>
<comment type="caution">
    <text evidence="1">The sequence shown here is derived from an EMBL/GenBank/DDBJ whole genome shotgun (WGS) entry which is preliminary data.</text>
</comment>
<name>A0A2A6LPX7_RHIFR</name>
<accession>A0A2A6LPX7</accession>
<sequence length="157" mass="17356">MAKKGGSSGEIEPNPLITELLERNAETAKMLKGYVGPSQDEGYIRLYPVLGNLQRTIDVARSDILHFINSPRSGLGAIIVWVKRDAEIVVSRVESSDNPTTGRARFVGVNKGRLRMRVRTQWRNAVYASSCDTCTSQCNTCTSQCTYHCDSDCEVPV</sequence>
<reference evidence="1 2" key="1">
    <citation type="submission" date="2017-09" db="EMBL/GenBank/DDBJ databases">
        <title>Comparative genomics of rhizobia isolated from Phaseolus vulgaris in China.</title>
        <authorList>
            <person name="Tong W."/>
        </authorList>
    </citation>
    <scope>NUCLEOTIDE SEQUENCE [LARGE SCALE GENOMIC DNA]</scope>
    <source>
        <strain evidence="1 2">PCH1</strain>
    </source>
</reference>
<organism evidence="1 2">
    <name type="scientific">Rhizobium fredii</name>
    <name type="common">Sinorhizobium fredii</name>
    <dbReference type="NCBI Taxonomy" id="380"/>
    <lineage>
        <taxon>Bacteria</taxon>
        <taxon>Pseudomonadati</taxon>
        <taxon>Pseudomonadota</taxon>
        <taxon>Alphaproteobacteria</taxon>
        <taxon>Hyphomicrobiales</taxon>
        <taxon>Rhizobiaceae</taxon>
        <taxon>Sinorhizobium/Ensifer group</taxon>
        <taxon>Sinorhizobium</taxon>
    </lineage>
</organism>